<dbReference type="OrthoDB" id="5730382at2"/>
<dbReference type="Proteomes" id="UP000053690">
    <property type="component" value="Unassembled WGS sequence"/>
</dbReference>
<dbReference type="InterPro" id="IPR029045">
    <property type="entry name" value="ClpP/crotonase-like_dom_sf"/>
</dbReference>
<accession>A0A0X3TLN7</accession>
<dbReference type="PANTHER" id="PTHR43802">
    <property type="entry name" value="ENOYL-COA HYDRATASE"/>
    <property type="match status" value="1"/>
</dbReference>
<protein>
    <submittedName>
        <fullName evidence="3">Enoyl-CoA hydratase</fullName>
    </submittedName>
</protein>
<comment type="caution">
    <text evidence="3">The sequence shown here is derived from an EMBL/GenBank/DDBJ whole genome shotgun (WGS) entry which is preliminary data.</text>
</comment>
<sequence length="268" mass="29120">MTVSIEKTEDVWTIIHDRPQARNAVDTEHAKALVAAFLEFEHSPAKVAVFWGKGGNFCAGWDLKLAATLADRELGEAYFEKHAFPIGSAPSTLGPMGPSRLELSKPVIGAIEGAAVAGGMELALWCDIRVMAETAYLGVYCRRWGITLMDGGTIRLPRLVGQGKALEIALTGRKVEADECYRIGLAERVVPHGEARAVAETMAREIARFPQAAVRADRRSIIETRGMPVRDALKVEWANGLEAIRREGTAGAGRFRDGAGRHGDFKNI</sequence>
<dbReference type="NCBIfam" id="NF006108">
    <property type="entry name" value="PRK08259.1"/>
    <property type="match status" value="1"/>
</dbReference>
<dbReference type="STRING" id="1685378.AVO44_19185"/>
<dbReference type="SUPFAM" id="SSF52096">
    <property type="entry name" value="ClpP/crotonase"/>
    <property type="match status" value="1"/>
</dbReference>
<organism evidence="3 4">
    <name type="scientific">Ruegeria profundi</name>
    <dbReference type="NCBI Taxonomy" id="1685378"/>
    <lineage>
        <taxon>Bacteria</taxon>
        <taxon>Pseudomonadati</taxon>
        <taxon>Pseudomonadota</taxon>
        <taxon>Alphaproteobacteria</taxon>
        <taxon>Rhodobacterales</taxon>
        <taxon>Roseobacteraceae</taxon>
        <taxon>Ruegeria</taxon>
    </lineage>
</organism>
<dbReference type="EMBL" id="LQBP01000014">
    <property type="protein sequence ID" value="KUJ76695.1"/>
    <property type="molecule type" value="Genomic_DNA"/>
</dbReference>
<evidence type="ECO:0000313" key="3">
    <source>
        <dbReference type="EMBL" id="KUJ76695.1"/>
    </source>
</evidence>
<proteinExistence type="inferred from homology"/>
<name>A0A0X3TLN7_9RHOB</name>
<dbReference type="Gene3D" id="3.90.226.10">
    <property type="entry name" value="2-enoyl-CoA Hydratase, Chain A, domain 1"/>
    <property type="match status" value="1"/>
</dbReference>
<evidence type="ECO:0000256" key="2">
    <source>
        <dbReference type="RuleBase" id="RU003707"/>
    </source>
</evidence>
<evidence type="ECO:0000313" key="4">
    <source>
        <dbReference type="Proteomes" id="UP000053690"/>
    </source>
</evidence>
<dbReference type="Pfam" id="PF00378">
    <property type="entry name" value="ECH_1"/>
    <property type="match status" value="1"/>
</dbReference>
<dbReference type="PANTHER" id="PTHR43802:SF1">
    <property type="entry name" value="IP11341P-RELATED"/>
    <property type="match status" value="1"/>
</dbReference>
<gene>
    <name evidence="3" type="ORF">AVO44_19185</name>
</gene>
<dbReference type="Gene3D" id="1.10.287.2460">
    <property type="match status" value="1"/>
</dbReference>
<keyword evidence="4" id="KW-1185">Reference proteome</keyword>
<dbReference type="CDD" id="cd06558">
    <property type="entry name" value="crotonase-like"/>
    <property type="match status" value="1"/>
</dbReference>
<comment type="similarity">
    <text evidence="1 2">Belongs to the enoyl-CoA hydratase/isomerase family.</text>
</comment>
<dbReference type="PROSITE" id="PS00166">
    <property type="entry name" value="ENOYL_COA_HYDRATASE"/>
    <property type="match status" value="1"/>
</dbReference>
<dbReference type="InterPro" id="IPR001753">
    <property type="entry name" value="Enoyl-CoA_hydra/iso"/>
</dbReference>
<dbReference type="RefSeq" id="WP_068340714.1">
    <property type="nucleotide sequence ID" value="NZ_LQBP01000014.1"/>
</dbReference>
<dbReference type="AlphaFoldDB" id="A0A0X3TLN7"/>
<dbReference type="GO" id="GO:0003824">
    <property type="term" value="F:catalytic activity"/>
    <property type="evidence" value="ECO:0007669"/>
    <property type="project" value="InterPro"/>
</dbReference>
<reference evidence="4" key="1">
    <citation type="submission" date="2015-12" db="EMBL/GenBank/DDBJ databases">
        <authorList>
            <person name="Zhang G."/>
            <person name="Stingl U."/>
        </authorList>
    </citation>
    <scope>NUCLEOTIDE SEQUENCE [LARGE SCALE GENOMIC DNA]</scope>
    <source>
        <strain evidence="4">ZGT108</strain>
    </source>
</reference>
<dbReference type="InterPro" id="IPR018376">
    <property type="entry name" value="Enoyl-CoA_hyd/isom_CS"/>
</dbReference>
<evidence type="ECO:0000256" key="1">
    <source>
        <dbReference type="ARBA" id="ARBA00005254"/>
    </source>
</evidence>